<proteinExistence type="predicted"/>
<dbReference type="EMBL" id="JBHSJG010000005">
    <property type="protein sequence ID" value="MFC4986514.1"/>
    <property type="molecule type" value="Genomic_DNA"/>
</dbReference>
<dbReference type="InterPro" id="IPR041496">
    <property type="entry name" value="YitH/HolE_GNAT"/>
</dbReference>
<name>A0ABD5QBK3_9EURY</name>
<evidence type="ECO:0000313" key="2">
    <source>
        <dbReference type="EMBL" id="MFC4986514.1"/>
    </source>
</evidence>
<dbReference type="PANTHER" id="PTHR47237">
    <property type="entry name" value="SLL0310 PROTEIN"/>
    <property type="match status" value="1"/>
</dbReference>
<evidence type="ECO:0000313" key="3">
    <source>
        <dbReference type="Proteomes" id="UP001595925"/>
    </source>
</evidence>
<gene>
    <name evidence="2" type="ORF">ACFPFO_01720</name>
</gene>
<dbReference type="Gene3D" id="3.40.630.30">
    <property type="match status" value="1"/>
</dbReference>
<comment type="caution">
    <text evidence="2">The sequence shown here is derived from an EMBL/GenBank/DDBJ whole genome shotgun (WGS) entry which is preliminary data.</text>
</comment>
<dbReference type="SUPFAM" id="SSF55729">
    <property type="entry name" value="Acyl-CoA N-acyltransferases (Nat)"/>
    <property type="match status" value="1"/>
</dbReference>
<accession>A0ABD5QBK3</accession>
<dbReference type="PROSITE" id="PS51186">
    <property type="entry name" value="GNAT"/>
    <property type="match status" value="1"/>
</dbReference>
<dbReference type="CDD" id="cd04301">
    <property type="entry name" value="NAT_SF"/>
    <property type="match status" value="1"/>
</dbReference>
<reference evidence="2 3" key="1">
    <citation type="journal article" date="2019" name="Int. J. Syst. Evol. Microbiol.">
        <title>The Global Catalogue of Microorganisms (GCM) 10K type strain sequencing project: providing services to taxonomists for standard genome sequencing and annotation.</title>
        <authorList>
            <consortium name="The Broad Institute Genomics Platform"/>
            <consortium name="The Broad Institute Genome Sequencing Center for Infectious Disease"/>
            <person name="Wu L."/>
            <person name="Ma J."/>
        </authorList>
    </citation>
    <scope>NUCLEOTIDE SEQUENCE [LARGE SCALE GENOMIC DNA]</scope>
    <source>
        <strain evidence="2 3">CGMCC 1.15824</strain>
    </source>
</reference>
<sequence>MLELRSLRPADVDDAMALSTQAGWNQVPADWERLLSLAPEGCFAGTVEGELVATATVVTYGDVAWIGMVLVDEDHRSRGYGSRIFERGLEYAREAGDRIIGLDATHLGEPIYGKYGFETVATVFRWQGELASGGTGVDPDRVRQLSSTDADDLATFDRHRVGVDRSELLRELLGEEGVRGYGLDGPDGALAGYAVVRPGRTSRQIGPLVADREGIAPLLSAVGVDVGSQQVIVDAPADDPVAGHLAATGLERDRELVRMTHPEAEPALLGGSVRAFTCFAFG</sequence>
<dbReference type="InterPro" id="IPR016181">
    <property type="entry name" value="Acyl_CoA_acyltransferase"/>
</dbReference>
<dbReference type="EC" id="2.3.1.-" evidence="2"/>
<dbReference type="InterPro" id="IPR000182">
    <property type="entry name" value="GNAT_dom"/>
</dbReference>
<dbReference type="Pfam" id="PF18014">
    <property type="entry name" value="Acetyltransf_18"/>
    <property type="match status" value="1"/>
</dbReference>
<evidence type="ECO:0000259" key="1">
    <source>
        <dbReference type="PROSITE" id="PS51186"/>
    </source>
</evidence>
<dbReference type="AlphaFoldDB" id="A0ABD5QBK3"/>
<feature type="domain" description="N-acetyltransferase" evidence="1">
    <location>
        <begin position="2"/>
        <end position="135"/>
    </location>
</feature>
<dbReference type="InterPro" id="IPR052729">
    <property type="entry name" value="Acyl/Acetyltrans_Enzymes"/>
</dbReference>
<dbReference type="GO" id="GO:0016746">
    <property type="term" value="F:acyltransferase activity"/>
    <property type="evidence" value="ECO:0007669"/>
    <property type="project" value="UniProtKB-KW"/>
</dbReference>
<keyword evidence="2" id="KW-0012">Acyltransferase</keyword>
<organism evidence="2 3">
    <name type="scientific">Saliphagus infecundisoli</name>
    <dbReference type="NCBI Taxonomy" id="1849069"/>
    <lineage>
        <taxon>Archaea</taxon>
        <taxon>Methanobacteriati</taxon>
        <taxon>Methanobacteriota</taxon>
        <taxon>Stenosarchaea group</taxon>
        <taxon>Halobacteria</taxon>
        <taxon>Halobacteriales</taxon>
        <taxon>Natrialbaceae</taxon>
        <taxon>Saliphagus</taxon>
    </lineage>
</organism>
<dbReference type="RefSeq" id="WP_224827997.1">
    <property type="nucleotide sequence ID" value="NZ_JAIVEF010000003.1"/>
</dbReference>
<dbReference type="Gene3D" id="3.40.630.90">
    <property type="match status" value="1"/>
</dbReference>
<protein>
    <submittedName>
        <fullName evidence="2">GNAT family N-acetyltransferase</fullName>
        <ecNumber evidence="2">2.3.1.-</ecNumber>
    </submittedName>
</protein>
<dbReference type="Pfam" id="PF00583">
    <property type="entry name" value="Acetyltransf_1"/>
    <property type="match status" value="1"/>
</dbReference>
<keyword evidence="2" id="KW-0808">Transferase</keyword>
<dbReference type="PANTHER" id="PTHR47237:SF2">
    <property type="entry name" value="BLL4206 PROTEIN"/>
    <property type="match status" value="1"/>
</dbReference>
<dbReference type="Proteomes" id="UP001595925">
    <property type="component" value="Unassembled WGS sequence"/>
</dbReference>
<keyword evidence="3" id="KW-1185">Reference proteome</keyword>